<organism evidence="2">
    <name type="scientific">Arundo donax</name>
    <name type="common">Giant reed</name>
    <name type="synonym">Donax arundinaceus</name>
    <dbReference type="NCBI Taxonomy" id="35708"/>
    <lineage>
        <taxon>Eukaryota</taxon>
        <taxon>Viridiplantae</taxon>
        <taxon>Streptophyta</taxon>
        <taxon>Embryophyta</taxon>
        <taxon>Tracheophyta</taxon>
        <taxon>Spermatophyta</taxon>
        <taxon>Magnoliopsida</taxon>
        <taxon>Liliopsida</taxon>
        <taxon>Poales</taxon>
        <taxon>Poaceae</taxon>
        <taxon>PACMAD clade</taxon>
        <taxon>Arundinoideae</taxon>
        <taxon>Arundineae</taxon>
        <taxon>Arundo</taxon>
    </lineage>
</organism>
<evidence type="ECO:0000256" key="1">
    <source>
        <dbReference type="SAM" id="MobiDB-lite"/>
    </source>
</evidence>
<sequence>MLVTRAATWPSCQAVLSLCHPARLQPLLHATPPCCPCQRTVPRHHARGQCERGMQGHDEHPRGGVDAAGKPTHWSLP</sequence>
<name>A0A0A9AZY9_ARUDO</name>
<dbReference type="EMBL" id="GBRH01245288">
    <property type="protein sequence ID" value="JAD52607.1"/>
    <property type="molecule type" value="Transcribed_RNA"/>
</dbReference>
<accession>A0A0A9AZY9</accession>
<dbReference type="AlphaFoldDB" id="A0A0A9AZY9"/>
<feature type="region of interest" description="Disordered" evidence="1">
    <location>
        <begin position="50"/>
        <end position="77"/>
    </location>
</feature>
<protein>
    <submittedName>
        <fullName evidence="2">Uncharacterized protein</fullName>
    </submittedName>
</protein>
<reference evidence="2" key="1">
    <citation type="submission" date="2014-09" db="EMBL/GenBank/DDBJ databases">
        <authorList>
            <person name="Magalhaes I.L.F."/>
            <person name="Oliveira U."/>
            <person name="Santos F.R."/>
            <person name="Vidigal T.H.D.A."/>
            <person name="Brescovit A.D."/>
            <person name="Santos A.J."/>
        </authorList>
    </citation>
    <scope>NUCLEOTIDE SEQUENCE</scope>
    <source>
        <tissue evidence="2">Shoot tissue taken approximately 20 cm above the soil surface</tissue>
    </source>
</reference>
<feature type="compositionally biased region" description="Basic and acidic residues" evidence="1">
    <location>
        <begin position="50"/>
        <end position="63"/>
    </location>
</feature>
<evidence type="ECO:0000313" key="2">
    <source>
        <dbReference type="EMBL" id="JAD52607.1"/>
    </source>
</evidence>
<proteinExistence type="predicted"/>
<reference evidence="2" key="2">
    <citation type="journal article" date="2015" name="Data Brief">
        <title>Shoot transcriptome of the giant reed, Arundo donax.</title>
        <authorList>
            <person name="Barrero R.A."/>
            <person name="Guerrero F.D."/>
            <person name="Moolhuijzen P."/>
            <person name="Goolsby J.A."/>
            <person name="Tidwell J."/>
            <person name="Bellgard S.E."/>
            <person name="Bellgard M.I."/>
        </authorList>
    </citation>
    <scope>NUCLEOTIDE SEQUENCE</scope>
    <source>
        <tissue evidence="2">Shoot tissue taken approximately 20 cm above the soil surface</tissue>
    </source>
</reference>